<dbReference type="GO" id="GO:0009303">
    <property type="term" value="P:rRNA transcription"/>
    <property type="evidence" value="ECO:0007669"/>
    <property type="project" value="TreeGrafter"/>
</dbReference>
<proteinExistence type="predicted"/>
<dbReference type="PANTHER" id="PTHR38447:SF1">
    <property type="entry name" value="RNA POLYMERASE-BINDING TRANSCRIPTION FACTOR CARD"/>
    <property type="match status" value="1"/>
</dbReference>
<dbReference type="RefSeq" id="WP_036198435.1">
    <property type="nucleotide sequence ID" value="NZ_AVCY01000015.1"/>
</dbReference>
<dbReference type="SMART" id="SM01058">
    <property type="entry name" value="CarD_TRCF"/>
    <property type="match status" value="1"/>
</dbReference>
<dbReference type="Pfam" id="PF02559">
    <property type="entry name" value="CarD_TRCF_RID"/>
    <property type="match status" value="1"/>
</dbReference>
<evidence type="ECO:0000313" key="3">
    <source>
        <dbReference type="Proteomes" id="UP000030408"/>
    </source>
</evidence>
<dbReference type="InterPro" id="IPR042215">
    <property type="entry name" value="CarD-like_C"/>
</dbReference>
<dbReference type="SUPFAM" id="SSF141259">
    <property type="entry name" value="CarD-like"/>
    <property type="match status" value="1"/>
</dbReference>
<dbReference type="InterPro" id="IPR052531">
    <property type="entry name" value="CarD-like_regulator"/>
</dbReference>
<dbReference type="EMBL" id="JPVO01000041">
    <property type="protein sequence ID" value="KGR77085.1"/>
    <property type="molecule type" value="Genomic_DNA"/>
</dbReference>
<dbReference type="Proteomes" id="UP000030408">
    <property type="component" value="Unassembled WGS sequence"/>
</dbReference>
<dbReference type="eggNOG" id="COG1329">
    <property type="taxonomic scope" value="Bacteria"/>
</dbReference>
<organism evidence="2 3">
    <name type="scientific">Ureibacillus sinduriensis BLB-1 = JCM 15800</name>
    <dbReference type="NCBI Taxonomy" id="1384057"/>
    <lineage>
        <taxon>Bacteria</taxon>
        <taxon>Bacillati</taxon>
        <taxon>Bacillota</taxon>
        <taxon>Bacilli</taxon>
        <taxon>Bacillales</taxon>
        <taxon>Caryophanaceae</taxon>
        <taxon>Ureibacillus</taxon>
    </lineage>
</organism>
<dbReference type="Pfam" id="PF21095">
    <property type="entry name" value="CarD_C"/>
    <property type="match status" value="1"/>
</dbReference>
<protein>
    <recommendedName>
        <fullName evidence="1">CarD-like/TRCF RNAP-interacting domain-containing protein</fullName>
    </recommendedName>
</protein>
<gene>
    <name evidence="2" type="ORF">CD33_04050</name>
</gene>
<name>A0A0A3I0P7_9BACL</name>
<keyword evidence="3" id="KW-1185">Reference proteome</keyword>
<dbReference type="STRING" id="1384057.CD33_04050"/>
<dbReference type="InterPro" id="IPR003711">
    <property type="entry name" value="CarD-like/TRCF_RID"/>
</dbReference>
<comment type="caution">
    <text evidence="2">The sequence shown here is derived from an EMBL/GenBank/DDBJ whole genome shotgun (WGS) entry which is preliminary data.</text>
</comment>
<sequence length="165" mass="19099">MFSIGDKVFYGAHGVCVVQDIQELTFSGQKKTYYILHSYHDASIRLYHPVEAKDSKLSTITTKEAAETILETFKNPPDVWHSRMNERTQHYQKVIESKNHIQIAQMINTILRKKIELNKEDKNLPNQDLKILEQVIAHFSEELALSFNLTAKQVMDKVEEIILAN</sequence>
<dbReference type="PANTHER" id="PTHR38447">
    <property type="entry name" value="TRANSCRIPTION FACTOR YDEB-RELATED"/>
    <property type="match status" value="1"/>
</dbReference>
<feature type="domain" description="CarD-like/TRCF RNAP-interacting" evidence="1">
    <location>
        <begin position="1"/>
        <end position="111"/>
    </location>
</feature>
<reference evidence="2 3" key="1">
    <citation type="submission" date="2014-02" db="EMBL/GenBank/DDBJ databases">
        <title>Draft genome sequence of Lysinibacillus sinduriensis JCM 15800.</title>
        <authorList>
            <person name="Zhang F."/>
            <person name="Wang G."/>
            <person name="Zhang L."/>
        </authorList>
    </citation>
    <scope>NUCLEOTIDE SEQUENCE [LARGE SCALE GENOMIC DNA]</scope>
    <source>
        <strain evidence="2 3">JCM 15800</strain>
    </source>
</reference>
<evidence type="ECO:0000313" key="2">
    <source>
        <dbReference type="EMBL" id="KGR77085.1"/>
    </source>
</evidence>
<dbReference type="InterPro" id="IPR048792">
    <property type="entry name" value="CarD_C"/>
</dbReference>
<evidence type="ECO:0000259" key="1">
    <source>
        <dbReference type="SMART" id="SM01058"/>
    </source>
</evidence>
<dbReference type="InterPro" id="IPR036101">
    <property type="entry name" value="CarD-like/TRCF_RID_sf"/>
</dbReference>
<dbReference type="Gene3D" id="2.40.10.170">
    <property type="match status" value="1"/>
</dbReference>
<accession>A0A0A3I0P7</accession>
<dbReference type="Gene3D" id="1.20.58.1290">
    <property type="entry name" value="CarD-like, C-terminal domain"/>
    <property type="match status" value="1"/>
</dbReference>
<dbReference type="AlphaFoldDB" id="A0A0A3I0P7"/>